<sequence length="89" mass="9635">MFTIVSASGERAPNAPSSCQAHPARIMSLESRIAAPKVAACFLAHHSTSTLILKCSPFKASYLSVLDPLSSNDTHKRLCTLKPLWRVQA</sequence>
<reference evidence="1 2" key="1">
    <citation type="submission" date="2015-01" db="EMBL/GenBank/DDBJ databases">
        <title>Genome of allotetraploid Gossypium barbadense reveals genomic plasticity and fiber elongation in cotton evolution.</title>
        <authorList>
            <person name="Chen X."/>
            <person name="Liu X."/>
            <person name="Zhao B."/>
            <person name="Zheng H."/>
            <person name="Hu Y."/>
            <person name="Lu G."/>
            <person name="Yang C."/>
            <person name="Chen J."/>
            <person name="Shan C."/>
            <person name="Zhang L."/>
            <person name="Zhou Y."/>
            <person name="Wang L."/>
            <person name="Guo W."/>
            <person name="Bai Y."/>
            <person name="Ruan J."/>
            <person name="Shangguan X."/>
            <person name="Mao Y."/>
            <person name="Jiang J."/>
            <person name="Zhu Y."/>
            <person name="Lei J."/>
            <person name="Kang H."/>
            <person name="Chen S."/>
            <person name="He X."/>
            <person name="Wang R."/>
            <person name="Wang Y."/>
            <person name="Chen J."/>
            <person name="Wang L."/>
            <person name="Yu S."/>
            <person name="Wang B."/>
            <person name="Wei J."/>
            <person name="Song S."/>
            <person name="Lu X."/>
            <person name="Gao Z."/>
            <person name="Gu W."/>
            <person name="Deng X."/>
            <person name="Ma D."/>
            <person name="Wang S."/>
            <person name="Liang W."/>
            <person name="Fang L."/>
            <person name="Cai C."/>
            <person name="Zhu X."/>
            <person name="Zhou B."/>
            <person name="Zhang Y."/>
            <person name="Chen Z."/>
            <person name="Xu S."/>
            <person name="Zhu R."/>
            <person name="Wang S."/>
            <person name="Zhang T."/>
            <person name="Zhao G."/>
        </authorList>
    </citation>
    <scope>NUCLEOTIDE SEQUENCE [LARGE SCALE GENOMIC DNA]</scope>
    <source>
        <strain evidence="2">cv. Xinhai21</strain>
        <tissue evidence="1">Leaf</tissue>
    </source>
</reference>
<name>A0A2P5WDK1_GOSBA</name>
<organism evidence="1 2">
    <name type="scientific">Gossypium barbadense</name>
    <name type="common">Sea Island cotton</name>
    <name type="synonym">Hibiscus barbadensis</name>
    <dbReference type="NCBI Taxonomy" id="3634"/>
    <lineage>
        <taxon>Eukaryota</taxon>
        <taxon>Viridiplantae</taxon>
        <taxon>Streptophyta</taxon>
        <taxon>Embryophyta</taxon>
        <taxon>Tracheophyta</taxon>
        <taxon>Spermatophyta</taxon>
        <taxon>Magnoliopsida</taxon>
        <taxon>eudicotyledons</taxon>
        <taxon>Gunneridae</taxon>
        <taxon>Pentapetalae</taxon>
        <taxon>rosids</taxon>
        <taxon>malvids</taxon>
        <taxon>Malvales</taxon>
        <taxon>Malvaceae</taxon>
        <taxon>Malvoideae</taxon>
        <taxon>Gossypium</taxon>
    </lineage>
</organism>
<proteinExistence type="predicted"/>
<evidence type="ECO:0000313" key="2">
    <source>
        <dbReference type="Proteomes" id="UP000239757"/>
    </source>
</evidence>
<accession>A0A2P5WDK1</accession>
<protein>
    <submittedName>
        <fullName evidence="1">Uncharacterized protein</fullName>
    </submittedName>
</protein>
<evidence type="ECO:0000313" key="1">
    <source>
        <dbReference type="EMBL" id="PPR89161.1"/>
    </source>
</evidence>
<dbReference type="AlphaFoldDB" id="A0A2P5WDK1"/>
<dbReference type="Proteomes" id="UP000239757">
    <property type="component" value="Unassembled WGS sequence"/>
</dbReference>
<gene>
    <name evidence="1" type="ORF">GOBAR_AA31523</name>
</gene>
<dbReference type="EMBL" id="KZ668029">
    <property type="protein sequence ID" value="PPR89161.1"/>
    <property type="molecule type" value="Genomic_DNA"/>
</dbReference>